<dbReference type="GO" id="GO:0007156">
    <property type="term" value="P:homophilic cell adhesion via plasma membrane adhesion molecules"/>
    <property type="evidence" value="ECO:0007669"/>
    <property type="project" value="InterPro"/>
</dbReference>
<feature type="domain" description="Cadherin" evidence="5">
    <location>
        <begin position="950"/>
        <end position="1045"/>
    </location>
</feature>
<feature type="region of interest" description="Disordered" evidence="4">
    <location>
        <begin position="3281"/>
        <end position="3303"/>
    </location>
</feature>
<dbReference type="InterPro" id="IPR011049">
    <property type="entry name" value="Serralysin-like_metalloprot_C"/>
</dbReference>
<feature type="domain" description="Cadherin" evidence="5">
    <location>
        <begin position="719"/>
        <end position="821"/>
    </location>
</feature>
<keyword evidence="1" id="KW-0812">Transmembrane</keyword>
<feature type="domain" description="Cadherin" evidence="5">
    <location>
        <begin position="390"/>
        <end position="485"/>
    </location>
</feature>
<dbReference type="InterPro" id="IPR002126">
    <property type="entry name" value="Cadherin-like_dom"/>
</dbReference>
<evidence type="ECO:0000256" key="1">
    <source>
        <dbReference type="ARBA" id="ARBA00022692"/>
    </source>
</evidence>
<sequence>MDLGSNIMALKTTENEKQIIVIDVNGNLKLASPGDSIFPGEVSLNKELGELLVEVVDLPEESDDITAILDAILDGQDPSLITEAPAAGESGGSSLTASTEIERVGRSSIAETNFDTSSLQSIGLSETQSLTLLEQYKVYRETGELVVPEQNNVIGSLSDVNILDNTISENAAVGDVVNITGQAIDLDGDEVTYSLSDDADGLFQIDPITGVVTVARDGLDFESATSHEIVIVATSTDGSSSEETFTIGVENADGTTPGQGDTDNDIGAVTDSDGSENTISENAVVGDVVNITGQAVDPDGDEVTYSLSDDANGLFQIDPITGVVTVARDGLDFESETSHEIVIVATSTDGSSSEETFIIGVENADGTTPGQGDTDNDIGAVTDSDGGANTVSENAAVGDVVNITGQAVDPDGDEVTYSLSDDADGLFQIDPITGVVTVARDGLDFESATSHEVVIVATSTDGSSSEETFVIGVENADDTTTPPEPENNDVGAVTDSDGGANTVSENAAVGDVVNITGQAVDPDGDEVTYSLSDDADGLFQIDPITGVVTVARDGLDFESATSHEIVIVATSTDGSSSEETFIIGVENADGTTPGQGDTDNDIGAVTDSDGSENTISENAAVGDVVNITGQAVDPDGDEVTYSLSDDADGLFQIDPITGVVTVARDGLDFESATSHEIVIVATSTDGSSSEETFIIGVENADGTTPGQGDTDNDIGAVTDSDGSENTISENAVVGDVVNITGQAVDPDGDEVTYSLSDDANGLFQIDPITGVVTVARDGLDFESATSHEIVIVATSTDGSSSEETFVIGVENADDTTTPPEPENNDVGAVTDSDGGANTVSENAAVGDVVNITGQAVDPDGDEVTYSLSDDADGLFQIDPITGVVTVARDGLDFESATSHEIVIVATSTDGSSSEETFVIGVENADGTTPGQGDTDNDIGAVTDSDGGANTVSENAAVGDVVNITGQAIDLDGDEVTYSLSDDADGLFQIDPITGVVTVARDGLDFESATSHEIVIVATSTDGSSSEETFVIGVENADDTTTPPEPENNDVGAVTDSDGGANTVSENAAVGDVVNITGQAIDLDGDEVTYSLSDDADGLFQIDPITGVVTVARDGLDFESATSHEIVIVATSTDGSSSEETFVIGVKDITYGEETDEPADGITPASVSITDNTGDGAEVISGTEKADITVSFGEGVSSGTAQVVISDSDGDTADITLNVTLNSDGSATVDGGYTVTNNNDGTYTINDVDVKTLADGTLTANATFIDQDGNTAGDSDSESDTAISDTVAKDITYGEETDEPADGITPASVSITDNTGDGAEVISGTEKADITVSFGEGVSSGTAQVVISDSDGDTADITLNVTLNSDGSATVDGGYTVTNNNDGTYTINDVDVKTLADGTLTANATFIDQDGNTAGDSDSESDTAISDTVAKDITYGEETDEPADGITPASVSITDNTGDGAEVISGTEKADITVSFGEGVSSGTAQVVISDSDGDTADITLNVTLNSDGSATVDGGYTVTNNNDGTYTINDVDVKTLADGTLTANATFIDQDGNTAGDSDSESDTAISDTVAKDITYGEETDEPADGITPASVSITDNTGDGAEVISGTEKADITVSFGEGVSSGTAQVVISDSDGDTADITLNVTLNSDGSATVDGGYTVTNNNDGTYTINDVDVKTLADGTLTANATFIDQDGNTAGDSDSESDTAISDTVAKDITYGEETDEPADGITPASVSITDNTGDGAEVISGTEKADITVSFGEGVSSGTAQVVISDSDGDTADITLNVTLNSDGSATVDGGYTVTNNNDGTYTINDVDVKTLADGTLTANATFIDQDGNTAGDSDSESDTAISDTVAKDITYGEETDEPADGITPASVSITDNTGDGAEVISGTEKADITVSFGEGVSSGTAQVVISDSDGDTADITLNVTLNSDGSATVDGGYTVTNNNDGTYTINDVDVKTLADGTLTANATFIDQDGNTAGDSDSESDTAISDTVAKDITYGEETDEPADGITPASVSITDNTGDGAEVISGTEKADITVSFGEGVSSGTAQVVISDSDGDTADITLNVTLNSDGSATVDGGYTVTNNNDGTYTINDVDVKTLADGTLTANATFIDQDGNTAGDSDSESDTAISDTVAKDITYGEETDEPADGITPASVSITDNTGDGAEVISGTEKADITVSFGEGVSSGTAQVVISDSDGDTADITLNVTLNSDGSATVDGGYTVTNNNDGTYTINDVDVKTLADGTLTANATFIDQDGNTAGDSDSESDTAISDTVAKDITYGEETDEPADGITPASVSITDNTGDGAEVISGTEKADITVSFGEGVSSGTAQVVISDSDGDTADITLNVTLNSDGSATVDGGYTVTNNNDGTYTINDVDVKTLADGTLTANATFIDQDGNTAGDSDSESDTAISDTVAKDITYGEETDEPADGITPASVSITDNTGDGAEVISGTEKADITVSFGEGVSSGTAQVVISDSDGDTADITLNVTLNSDGSATVDGGYTVTNNNDGTYTINDVDVKTLADGTLTANATFIDQDGNTAGDSDSESDTAISDTVAKDITYGEETDEPADGITPASVSITDNTGDGAEVISGTEKADITVSFGEGVSSGTAQVVISDSDGDTADITLNVTLNSDGSATVDGGYTVTNNNDGTYTINDVDVKTLADGTLTANATFIDQDGNTAGDSDSESDTAISDTVAKDITYGEETDEPADGITPASVSITDNTGDGAEVISGTEKADITVSFGEGVSSGTAQVVISDSDGDTADITLNVTLNSDGSATVDGGYTVTNNNDGTYTINDVDVKTLADGTLTANATFIDQDGNTAGDSDSESDTAISDTVAKDITYGEETDEPADGITPASVSITDNTGDGAEVISGTEKADITVSFGEGVSSGTAQVVISDSDGDTADITLNVTLNSDGSATVDGGYTVTNNNDGTYTINDVDVKTLADGTLTANATFIDQDGNTAGDSDSESDTAISDTVAKDITYGEETDEPADGITPASVSITDNTGDGAEVISGTEKADITVSFGEGVSSGTAQVVISDSDGDTADITLNVTLNSDGSATVDGGYTVTNNNDGTYTINDVDVKTLADGTLTANATFIDQDGNTAGDSDSESDTAISDTVAKDITYGEETDEPADGITPASVSITDNTGDGAEVISGTEKADITVSFGEGVSSGTAQVVISDSDGDTADITLNVTLNSDGSATVDGGYTVTNNNDGTYTINDVDVKTLADGTLTANATFIDQDGNTAGDSDSESDTAISDTVAKDITYGEETDEPADGITPASVSITDNTGDGAEVISGTEKADITVSFGEGVSSGTAQVVISDSDGDTADITLNVTLNSDGSATVDGGYTVTNNNDGTYTINDVDVKTLADGTLTANATFIDQDGNTAGDSDSESDTAISDTVAKDITYGEETDEPADGITPASVSITDNTGDGAEVISGTEKADITVSFGEGVSSGTAQVVISDSDGDTADITLNVTLNSDGSATVDGGYTVTNNNDGTYTINDVDVKTLADGTLTANATFIDQDGNTAGDSDSESDTAISDTVAKDITYGEETDEPADGITPASVSITDNTGDGAEVISGTEKADITVSFGEGVSSGTAQVVISDSDGDTADITLNVTLNSDGSATVDGGYTVTNNNDGTYTINDVDVKTLADGTLTANATFIDQDGNTAGDSDSESDTAISDTVAKDITYGEETDEPADGITPASVSITDNTGDGAEVISGTEKADITVSFGEGVSSGTAQVVISDSDGDTADITLNVTLNSDGSATVDGGYTVTNNNDGTYTINDVDVKTLADGTLTANATFIDQDGNTAGDSDSESDTAISDTVAKDITYGEETDEPADGITPASVSITDNTGDGAEVISGTEKADITVSFGEGVSSGTAQVVISDSDGDTADITLNVTLNSDGSATVDGGYTVTNNNDGTYTINDVDVKTLADGTLTANATFIDQDGNTAGDSDSESDTAISDTVAKDITYGEETDEPADGITPASVSITDNTGDGAEVISGTEKADITVSFGEGVSSGTAQVVISDSDGDTADITLNVTLNSDGSATVDGGYTVTNNNDGTYTINDVDVKTLADGTLTANATFIDQDGNTAGDSDSESDTAISDTVAKDITYGEETDEPADGITPASVSITDNTGDGAEVISGTEKADITVSFGEGVSSGTAQVVISDSDGDTADITLNVTLNSDGSATVDGGYTVTNNNDGTYTINDVDVKTLADGTLTANATFIDQDGNTAGDSDSESDTAISDTVAKDITYGEETDEPADGITPASVSITDNTGDGAEVISGTEKADITVSFGEGVSSGTAQVVISDSDGDTADITLNVTLNSDGSATVDGGYTVTNNNDGTYTINDVDVKTLADGTLTANATFIDQDGNTAGDSDSESDTAISDTVAKDITYGEETDEPADGITPASVSITDNTGDGAEVISGTEKADITVSFGEGVSSGTAQVVISDSDGDTADITLNVTLNSDGSATVDGGYTVTNNNDGTYTINDVDVKTLADGTLTANATFIDQDGNTAGDSDSESDTAISDTVAKDITYGEETDEPADGITPASVSITDNTGDGAEVISGTEKADITVSFGEGVSSGTAQVVISDSDGDTADITLNVTLNSDGSATVDGGYTVTNNNDGTYTINDVDVKTLADGTLTANATFIDQDGNTAGDSDSESDTAISDTVAKDITYGEETDEPADGITPASVSITDNTGDGAEVISGTEKADITVSFGEGVSSGTAQVVISDSDGDTADITLNVTLNSDGSATVDGGYTVTNNNDGTYTINDVDVKTLADGTLTANATFIDQDGNTAGDSDSESDTAISDTVAKDITYGEETDEPADGITPASVSITDNTGDGAEVISGTEKADITVSFGEGVSSGTAQVVISDSDGDTADITLNVTLNSDGSATVDGGYTVTNNNDGTYTINDVDVKTLADGTLTANATFIDQDGNTAGDSDSESDTAISDTVAKDITYGEETDEPADGITPASVSITDNTGDGAEVISGTEKADITVSFGEGVSSGTAQVVISDSDGDTADITLNVTLNSDGSATVDGGYTVTNNNDGTYTINDVDVKTLADGTLTANATFIDQDGNTAGDSDSESDTAISDTVAKDITYGEETDEPADGITPASVSITDNTGDGAEVISGTEKADITVSFGEGVSSGTAQVVISDSDGDTADITLNVTLNSDGSATVDGGYTVTNNNDGTYTINDVDVKTLADGTLTANATFIDQDGNTAGDSDSESDTAISDTVAKDITYGEETDEPADGITPASVSITDNTGDGAEVISGTEKADITVSFGEGVSSGTAQVVISDSDGDTADITLNVTLNSDGSATVDGGYTVTNNNDGTYTINDVDVKTLADGTLTANATFIDQDGNTAGDSDSESDTAISDTVAKDITYGEETDEPADGITPASVSITDNTGDGAEVISGTEKADITVSFGEGVSSGTAQVVISDSDGDTADITLNVTLNSDGSATVDGGYTVTNNNDGTYTINDVDVKTLADGTLTANATFIDQDGNTAGDSDSESDTAISDTVAKDITYGEETDEPADGITPASVSITDNTGDGAEVISGTEKADITVSFGEGVSSGTAQVVISDSDGDTADITLNVTLNSDGSATVDGGYTVTNNNDGTYTINDVDVKTLADGTLTANATFIDQDGNTAGDSDSESDTAISDTVAKDITYGEETDEPADGITPASVSITDNTGDGAEVISGTEKADITVSFGEGVSSGTAQVVISDSDGDTADITLNVTLNSDGSATVDGGYTVTNNNDGTYTINDVDVKTLADGTLTANATFIDQDGNTAGDSDSESDTAISDTVAKDITYGEETDEPADGITPASVSITDNTGDGAEVISGTEKADITVSFGEGVSSGTAQVVISDSDGDTADITLNVTLNSDGSATVDGGYTVTNNNDGTYTINDVDVKTLADGTLTANATFIDQDGNTAGDSDSESDTAISDTVAKDITYGEETDEPADGITPASVSITDNTGDGAEVISGTEKADITVSFGEGVSSGTAQVVISDSDGDTADITLNVTLNSDGSATVDGGYTVTNNNDGTYTINDVDVKTLADGTLTANATFIDQDGNTAGDSDSESDTAISDTVAKDKVVPDAPKITNITDDSAESDYSTVTLHGTGEPGATITIYDEDNNVVNSSTVITVDNDGNWTFDISDLSETPVGDNEFFSVTQTDDNGNVSSSSDSTHYSHGEFSSTDEFDDYALLGKGNDKFSLNDDDLNNFVTVDGGAGNDTAKFDFNLSSSTVALNTDGSITIIESNGDVNTLIEFENFEFKSKDKQSLKELFELDVTIVSDVNDNEILERSEQDSDISIKIDFPDYLAEGTKLDLVINGELSTYELSQSDLDKGYLELTEPLLDAGDSLDVKAKVSGLDDSHYKSDKVLIVGNNAPTANDDPGDYTLVQGKEHTELSWDDIEVSAIGADGQPATVIVKDDGNLGVVGDGVAGGPADQIQFNVNSSESEKLIFNLDIPATKAEFFVERLYANEGGTGNHEQGRWTALLNGVVVASDIFYNNSGNTGNSIIEIDGFAFDEIIFESTDYSSSGATSSDSSDYFVSGIKIESNVKYAQNIGETLFTIPINELLANDVDIDGDTLSIIGVETDIIGATISIVGGNIVFDLPSSYTGKADFTYTVSDGHGGEDTAKVSVLINPESEFDNEINSEGDIVDSVQAIFAGTEHEYVRWSPSGNESVDFDKATSQGGLIVDVGAAGDDVLLGRGNDTIYLGDSHASDYDGDPNDPKIAAAQTLLEDVFSSGSDLSHLQGGVETGGFTTLAGSSNAYVDLGHGGGGKDKIFGQGGVDLIFGGSGNDYLDGGDGNDGLRGGTGQDILIGGSGNDILIGGLGNDILTGGTGEDIFKWVDQGADSGLDTIKDFTKGEDLIDLTEILTDDVNQTNVDALLAHIELSESGNDLTLLITDDAGNKHTITVEGGINSFGLESADFNNNQSEILTQLLENQMFKVDV</sequence>
<keyword evidence="3" id="KW-1133">Transmembrane helix</keyword>
<feature type="region of interest" description="Disordered" evidence="4">
    <location>
        <begin position="6199"/>
        <end position="6220"/>
    </location>
</feature>
<dbReference type="GO" id="GO:0005509">
    <property type="term" value="F:calcium ion binding"/>
    <property type="evidence" value="ECO:0007669"/>
    <property type="project" value="InterPro"/>
</dbReference>
<dbReference type="InterPro" id="IPR015919">
    <property type="entry name" value="Cadherin-like_sf"/>
</dbReference>
<evidence type="ECO:0000259" key="5">
    <source>
        <dbReference type="PROSITE" id="PS50268"/>
    </source>
</evidence>
<feature type="domain" description="Cadherin" evidence="5">
    <location>
        <begin position="159"/>
        <end position="259"/>
    </location>
</feature>
<feature type="region of interest" description="Disordered" evidence="4">
    <location>
        <begin position="1577"/>
        <end position="1600"/>
    </location>
</feature>
<dbReference type="SUPFAM" id="SSF51120">
    <property type="entry name" value="beta-Roll"/>
    <property type="match status" value="1"/>
</dbReference>
<evidence type="ECO:0000256" key="3">
    <source>
        <dbReference type="ARBA" id="ARBA00022989"/>
    </source>
</evidence>
<organism evidence="6">
    <name type="scientific">Aliivibrio wodanis</name>
    <dbReference type="NCBI Taxonomy" id="80852"/>
    <lineage>
        <taxon>Bacteria</taxon>
        <taxon>Pseudomonadati</taxon>
        <taxon>Pseudomonadota</taxon>
        <taxon>Gammaproteobacteria</taxon>
        <taxon>Vibrionales</taxon>
        <taxon>Vibrionaceae</taxon>
        <taxon>Aliivibrio</taxon>
    </lineage>
</organism>
<dbReference type="InterPro" id="IPR018511">
    <property type="entry name" value="Hemolysin-typ_Ca-bd_CS"/>
</dbReference>
<evidence type="ECO:0000256" key="2">
    <source>
        <dbReference type="ARBA" id="ARBA00022837"/>
    </source>
</evidence>
<dbReference type="InterPro" id="IPR013783">
    <property type="entry name" value="Ig-like_fold"/>
</dbReference>
<feature type="domain" description="Cadherin" evidence="5">
    <location>
        <begin position="607"/>
        <end position="707"/>
    </location>
</feature>
<dbReference type="PANTHER" id="PTHR24026">
    <property type="entry name" value="FAT ATYPICAL CADHERIN-RELATED"/>
    <property type="match status" value="1"/>
</dbReference>
<dbReference type="Pfam" id="PF00353">
    <property type="entry name" value="HemolysinCabind"/>
    <property type="match status" value="2"/>
</dbReference>
<proteinExistence type="predicted"/>
<dbReference type="PRINTS" id="PR00313">
    <property type="entry name" value="CABNDNGRPT"/>
</dbReference>
<dbReference type="SMART" id="SM00112">
    <property type="entry name" value="CA"/>
    <property type="match status" value="9"/>
</dbReference>
<feature type="domain" description="Cadherin" evidence="5">
    <location>
        <begin position="502"/>
        <end position="595"/>
    </location>
</feature>
<keyword evidence="2" id="KW-0106">Calcium</keyword>
<dbReference type="Pfam" id="PF17963">
    <property type="entry name" value="Big_9"/>
    <property type="match status" value="1"/>
</dbReference>
<dbReference type="SUPFAM" id="SSF49313">
    <property type="entry name" value="Cadherin-like"/>
    <property type="match status" value="9"/>
</dbReference>
<name>A0A5Q4ZUV1_9GAMM</name>
<feature type="region of interest" description="Disordered" evidence="4">
    <location>
        <begin position="1861"/>
        <end position="1884"/>
    </location>
</feature>
<dbReference type="InterPro" id="IPR001343">
    <property type="entry name" value="Hemolysn_Ca-bd"/>
</dbReference>
<feature type="domain" description="Cadherin" evidence="5">
    <location>
        <begin position="1062"/>
        <end position="1159"/>
    </location>
</feature>
<keyword evidence="3" id="KW-0472">Membrane</keyword>
<reference evidence="6" key="1">
    <citation type="submission" date="2019-09" db="EMBL/GenBank/DDBJ databases">
        <authorList>
            <person name="Hjerde E."/>
        </authorList>
    </citation>
    <scope>NUCLEOTIDE SEQUENCE</scope>
    <source>
        <strain evidence="6">06/09/160</strain>
    </source>
</reference>
<dbReference type="PANTHER" id="PTHR24026:SF126">
    <property type="entry name" value="PROTOCADHERIN FAT 4"/>
    <property type="match status" value="1"/>
</dbReference>
<dbReference type="GO" id="GO:0005886">
    <property type="term" value="C:plasma membrane"/>
    <property type="evidence" value="ECO:0007669"/>
    <property type="project" value="UniProtKB-SubCell"/>
</dbReference>
<feature type="domain" description="Cadherin" evidence="5">
    <location>
        <begin position="271"/>
        <end position="371"/>
    </location>
</feature>
<dbReference type="PROSITE" id="PS00330">
    <property type="entry name" value="HEMOLYSIN_CALCIUM"/>
    <property type="match status" value="4"/>
</dbReference>
<feature type="region of interest" description="Disordered" evidence="4">
    <location>
        <begin position="1293"/>
        <end position="1315"/>
    </location>
</feature>
<dbReference type="Gene3D" id="2.60.40.60">
    <property type="entry name" value="Cadherins"/>
    <property type="match status" value="9"/>
</dbReference>
<dbReference type="CDD" id="cd11304">
    <property type="entry name" value="Cadherin_repeat"/>
    <property type="match status" value="9"/>
</dbReference>
<protein>
    <submittedName>
        <fullName evidence="6">Leukotoxin</fullName>
    </submittedName>
</protein>
<dbReference type="Pfam" id="PF00028">
    <property type="entry name" value="Cadherin"/>
    <property type="match status" value="9"/>
</dbReference>
<evidence type="ECO:0000256" key="4">
    <source>
        <dbReference type="SAM" id="MobiDB-lite"/>
    </source>
</evidence>
<gene>
    <name evidence="6" type="primary">ltxA</name>
    <name evidence="6" type="ORF">AW0309160_02927</name>
</gene>
<accession>A0A5Q4ZUV1</accession>
<dbReference type="EMBL" id="LR721751">
    <property type="protein sequence ID" value="VVV05447.1"/>
    <property type="molecule type" value="Genomic_DNA"/>
</dbReference>
<evidence type="ECO:0000313" key="6">
    <source>
        <dbReference type="EMBL" id="VVV05447.1"/>
    </source>
</evidence>
<feature type="domain" description="Cadherin" evidence="5">
    <location>
        <begin position="838"/>
        <end position="931"/>
    </location>
</feature>
<dbReference type="PROSITE" id="PS50268">
    <property type="entry name" value="CADHERIN_2"/>
    <property type="match status" value="9"/>
</dbReference>
<dbReference type="Gene3D" id="2.60.40.10">
    <property type="entry name" value="Immunoglobulins"/>
    <property type="match status" value="1"/>
</dbReference>